<evidence type="ECO:0000256" key="2">
    <source>
        <dbReference type="SAM" id="Phobius"/>
    </source>
</evidence>
<keyword evidence="2" id="KW-0472">Membrane</keyword>
<proteinExistence type="predicted"/>
<protein>
    <submittedName>
        <fullName evidence="3">Uncharacterized protein</fullName>
    </submittedName>
</protein>
<gene>
    <name evidence="3" type="ORF">T310_5184</name>
</gene>
<reference evidence="3 4" key="1">
    <citation type="submission" date="2015-04" db="EMBL/GenBank/DDBJ databases">
        <authorList>
            <person name="Heijne W.H."/>
            <person name="Fedorova N.D."/>
            <person name="Nierman W.C."/>
            <person name="Vollebregt A.W."/>
            <person name="Zhao Z."/>
            <person name="Wu L."/>
            <person name="Kumar M."/>
            <person name="Stam H."/>
            <person name="van den Berg M.A."/>
            <person name="Pel H.J."/>
        </authorList>
    </citation>
    <scope>NUCLEOTIDE SEQUENCE [LARGE SCALE GENOMIC DNA]</scope>
    <source>
        <strain evidence="3 4">CBS 393.64</strain>
    </source>
</reference>
<organism evidence="3 4">
    <name type="scientific">Rasamsonia emersonii (strain ATCC 16479 / CBS 393.64 / IMI 116815)</name>
    <dbReference type="NCBI Taxonomy" id="1408163"/>
    <lineage>
        <taxon>Eukaryota</taxon>
        <taxon>Fungi</taxon>
        <taxon>Dikarya</taxon>
        <taxon>Ascomycota</taxon>
        <taxon>Pezizomycotina</taxon>
        <taxon>Eurotiomycetes</taxon>
        <taxon>Eurotiomycetidae</taxon>
        <taxon>Eurotiales</taxon>
        <taxon>Trichocomaceae</taxon>
        <taxon>Rasamsonia</taxon>
    </lineage>
</organism>
<keyword evidence="2" id="KW-1133">Transmembrane helix</keyword>
<evidence type="ECO:0000256" key="1">
    <source>
        <dbReference type="SAM" id="MobiDB-lite"/>
    </source>
</evidence>
<dbReference type="OrthoDB" id="5397827at2759"/>
<dbReference type="EMBL" id="LASV01000231">
    <property type="protein sequence ID" value="KKA20769.1"/>
    <property type="molecule type" value="Genomic_DNA"/>
</dbReference>
<keyword evidence="4" id="KW-1185">Reference proteome</keyword>
<evidence type="ECO:0000313" key="3">
    <source>
        <dbReference type="EMBL" id="KKA20769.1"/>
    </source>
</evidence>
<evidence type="ECO:0000313" key="4">
    <source>
        <dbReference type="Proteomes" id="UP000053958"/>
    </source>
</evidence>
<sequence length="287" mass="32349">MTSTVSIPQFLLPRGISQHTLRYAAATVHAGPGRGTSSAREVVGRRAFTSSSWRKSSSSPEEGKPRVLAQPDKFRPPSHPARRVIPTRNGKLVDAAPYNYPGPPLSEKEKEEMKKKRYPNMFPPEGTVMHKFLTSRWIHVWIAMGVLTSLATFTFTDNFKRTSPFAHLLPPWSGLLTHPIDTISQALTVYRMHVEHMSRLTREKRHQRIADAEKRRQYRIAHGLEEPDQAGARDGPTPMVDDQSPIAPGADRSPQESDSQEAAAAGENVYRDFEGRKRPVKKWLGIW</sequence>
<dbReference type="GeneID" id="25317529"/>
<name>A0A0F4YR97_RASE3</name>
<dbReference type="AlphaFoldDB" id="A0A0F4YR97"/>
<feature type="region of interest" description="Disordered" evidence="1">
    <location>
        <begin position="29"/>
        <end position="84"/>
    </location>
</feature>
<accession>A0A0F4YR97</accession>
<feature type="transmembrane region" description="Helical" evidence="2">
    <location>
        <begin position="137"/>
        <end position="155"/>
    </location>
</feature>
<comment type="caution">
    <text evidence="3">The sequence shown here is derived from an EMBL/GenBank/DDBJ whole genome shotgun (WGS) entry which is preliminary data.</text>
</comment>
<feature type="compositionally biased region" description="Low complexity" evidence="1">
    <location>
        <begin position="50"/>
        <end position="59"/>
    </location>
</feature>
<dbReference type="Proteomes" id="UP000053958">
    <property type="component" value="Unassembled WGS sequence"/>
</dbReference>
<feature type="region of interest" description="Disordered" evidence="1">
    <location>
        <begin position="221"/>
        <end position="271"/>
    </location>
</feature>
<dbReference type="RefSeq" id="XP_013327381.1">
    <property type="nucleotide sequence ID" value="XM_013471927.1"/>
</dbReference>
<keyword evidence="2" id="KW-0812">Transmembrane</keyword>